<dbReference type="InterPro" id="IPR000811">
    <property type="entry name" value="Glyco_trans_35"/>
</dbReference>
<dbReference type="Gene3D" id="3.40.50.2000">
    <property type="entry name" value="Glycogen Phosphorylase B"/>
    <property type="match status" value="2"/>
</dbReference>
<dbReference type="PROSITE" id="PS00102">
    <property type="entry name" value="PHOSPHORYLASE"/>
    <property type="match status" value="1"/>
</dbReference>
<dbReference type="SUPFAM" id="SSF53756">
    <property type="entry name" value="UDP-Glycosyltransferase/glycogen phosphorylase"/>
    <property type="match status" value="1"/>
</dbReference>
<name>A0ABS4KU37_9CLOT</name>
<dbReference type="EMBL" id="JAGGLM010000016">
    <property type="protein sequence ID" value="MBP2033558.1"/>
    <property type="molecule type" value="Genomic_DNA"/>
</dbReference>
<evidence type="ECO:0000256" key="1">
    <source>
        <dbReference type="ARBA" id="ARBA00001275"/>
    </source>
</evidence>
<comment type="caution">
    <text evidence="10">The sequence shown here is derived from an EMBL/GenBank/DDBJ whole genome shotgun (WGS) entry which is preliminary data.</text>
</comment>
<keyword evidence="11" id="KW-1185">Reference proteome</keyword>
<keyword evidence="6 9" id="KW-0663">Pyridoxal phosphate</keyword>
<organism evidence="10 11">
    <name type="scientific">Clostridium algifaecis</name>
    <dbReference type="NCBI Taxonomy" id="1472040"/>
    <lineage>
        <taxon>Bacteria</taxon>
        <taxon>Bacillati</taxon>
        <taxon>Bacillota</taxon>
        <taxon>Clostridia</taxon>
        <taxon>Eubacteriales</taxon>
        <taxon>Clostridiaceae</taxon>
        <taxon>Clostridium</taxon>
    </lineage>
</organism>
<proteinExistence type="inferred from homology"/>
<evidence type="ECO:0000256" key="9">
    <source>
        <dbReference type="RuleBase" id="RU000587"/>
    </source>
</evidence>
<dbReference type="Proteomes" id="UP001519307">
    <property type="component" value="Unassembled WGS sequence"/>
</dbReference>
<dbReference type="InterPro" id="IPR035090">
    <property type="entry name" value="Pyridoxal_P_attach_site"/>
</dbReference>
<comment type="function">
    <text evidence="9">Allosteric enzyme that catalyzes the rate-limiting step in glycogen catabolism, the phosphorolytic cleavage of glycogen to produce glucose-1-phosphate, and plays a central role in maintaining cellular and organismal glucose homeostasis.</text>
</comment>
<evidence type="ECO:0000256" key="5">
    <source>
        <dbReference type="ARBA" id="ARBA00022679"/>
    </source>
</evidence>
<dbReference type="EC" id="2.4.1.1" evidence="9"/>
<evidence type="ECO:0000256" key="8">
    <source>
        <dbReference type="ARBA" id="ARBA00025174"/>
    </source>
</evidence>
<comment type="function">
    <text evidence="8">Phosphorylase is an important allosteric enzyme in carbohydrate metabolism. Enzymes from different sources differ in their regulatory mechanisms and in their natural substrates. However, all known phosphorylases share catalytic and structural properties.</text>
</comment>
<protein>
    <recommendedName>
        <fullName evidence="9">Alpha-1,4 glucan phosphorylase</fullName>
        <ecNumber evidence="9">2.4.1.1</ecNumber>
    </recommendedName>
</protein>
<gene>
    <name evidence="10" type="ORF">J2Z42_002261</name>
</gene>
<dbReference type="PANTHER" id="PTHR11468:SF3">
    <property type="entry name" value="GLYCOGEN PHOSPHORYLASE, LIVER FORM"/>
    <property type="match status" value="1"/>
</dbReference>
<sequence>MIDVNEFKQDVQRFLKIDYAVNLDIAKTYQKYNAISKAVMIRIIDNWNKTCEVYSKNKQSHYFSAEFLMGRALGNNLMNLGIYEDIKKALDDMNIDINDVEEIEEDAGIGNGGLGRLAACSMDSAATKNLPVTGYGIRYSYGLFKQSFKDGFQVESADNWLKYGDPWSIRCDEDIVTVDFSDYSVKAVPYDTPIIGYGTKNINKLRLFKAEPINEFDFNAFNNQKYKKSVEEKNNADNISRVLYPNDSTDTGKILRLRQQYFFTCAALKDIIKKFKKYHGSDFKLFSKYNAIQLNDTHPVSAIPEFIRILTNEEGIDFEDAWNVTVNTFSYTNHTIMREALEEWDTKLYKNLLPEVYSIIKKIDSRLIKKLQSAQYGYDKINSMRIIYNGKIKMAYLAIYGSHNTNGVAEIHTSILKNRELKDWNELYSKRFLNITNGIAPRRWIVLCNRELSSFITELLKSDSWITNLPLLKNLEKYADDEQVLNRFLNIKRIKKVQLSQYIKIHENIDINPDSIFDIQAKRLHEYKRQLLNAFAILDLYYRIKENPEINIVPRTFIFGAKAAPGYVRAKAIIKYINEIAKLINNDSSINGKIKVVFIQNYGVSYGEKLFPAADISEQISTAGKEASGTGNMKLMLNGSPTIGTYDGANVEIAQEAGMENNFIFGARFEELEKIKKSYDSKEYYNTVPGLKRVVNTLIDGTFDDDDTGIFEDLYNSLLESTKTDKADNYFVLKDFEDYRNTQCRVNKAYKDRMSWARKCWINIANSGKFSSDRSIKEYADEIWHIHPHKW</sequence>
<evidence type="ECO:0000256" key="4">
    <source>
        <dbReference type="ARBA" id="ARBA00022676"/>
    </source>
</evidence>
<evidence type="ECO:0000256" key="6">
    <source>
        <dbReference type="ARBA" id="ARBA00022898"/>
    </source>
</evidence>
<dbReference type="NCBIfam" id="TIGR02093">
    <property type="entry name" value="P_ylase"/>
    <property type="match status" value="1"/>
</dbReference>
<comment type="similarity">
    <text evidence="3 9">Belongs to the glycogen phosphorylase family.</text>
</comment>
<keyword evidence="7 9" id="KW-0119">Carbohydrate metabolism</keyword>
<dbReference type="CDD" id="cd04300">
    <property type="entry name" value="GT35_Glycogen_Phosphorylase"/>
    <property type="match status" value="1"/>
</dbReference>
<evidence type="ECO:0000313" key="11">
    <source>
        <dbReference type="Proteomes" id="UP001519307"/>
    </source>
</evidence>
<evidence type="ECO:0000256" key="7">
    <source>
        <dbReference type="ARBA" id="ARBA00023277"/>
    </source>
</evidence>
<dbReference type="PANTHER" id="PTHR11468">
    <property type="entry name" value="GLYCOGEN PHOSPHORYLASE"/>
    <property type="match status" value="1"/>
</dbReference>
<dbReference type="Pfam" id="PF00343">
    <property type="entry name" value="Phosphorylase"/>
    <property type="match status" value="1"/>
</dbReference>
<dbReference type="GO" id="GO:0004645">
    <property type="term" value="F:1,4-alpha-oligoglucan phosphorylase activity"/>
    <property type="evidence" value="ECO:0007669"/>
    <property type="project" value="UniProtKB-EC"/>
</dbReference>
<evidence type="ECO:0000256" key="3">
    <source>
        <dbReference type="ARBA" id="ARBA00006047"/>
    </source>
</evidence>
<dbReference type="InterPro" id="IPR011833">
    <property type="entry name" value="Glycg_phsphrylas"/>
</dbReference>
<evidence type="ECO:0000313" key="10">
    <source>
        <dbReference type="EMBL" id="MBP2033558.1"/>
    </source>
</evidence>
<comment type="catalytic activity">
    <reaction evidence="1 9">
        <text>[(1-&gt;4)-alpha-D-glucosyl](n) + phosphate = [(1-&gt;4)-alpha-D-glucosyl](n-1) + alpha-D-glucose 1-phosphate</text>
        <dbReference type="Rhea" id="RHEA:41732"/>
        <dbReference type="Rhea" id="RHEA-COMP:9584"/>
        <dbReference type="Rhea" id="RHEA-COMP:9586"/>
        <dbReference type="ChEBI" id="CHEBI:15444"/>
        <dbReference type="ChEBI" id="CHEBI:43474"/>
        <dbReference type="ChEBI" id="CHEBI:58601"/>
        <dbReference type="EC" id="2.4.1.1"/>
    </reaction>
</comment>
<keyword evidence="5 9" id="KW-0808">Transferase</keyword>
<accession>A0ABS4KU37</accession>
<reference evidence="10 11" key="1">
    <citation type="submission" date="2021-03" db="EMBL/GenBank/DDBJ databases">
        <title>Genomic Encyclopedia of Type Strains, Phase IV (KMG-IV): sequencing the most valuable type-strain genomes for metagenomic binning, comparative biology and taxonomic classification.</title>
        <authorList>
            <person name="Goeker M."/>
        </authorList>
    </citation>
    <scope>NUCLEOTIDE SEQUENCE [LARGE SCALE GENOMIC DNA]</scope>
    <source>
        <strain evidence="10 11">DSM 28783</strain>
    </source>
</reference>
<keyword evidence="4 9" id="KW-0328">Glycosyltransferase</keyword>
<dbReference type="PIRSF" id="PIRSF000460">
    <property type="entry name" value="Pprylas_GlgP"/>
    <property type="match status" value="1"/>
</dbReference>
<evidence type="ECO:0000256" key="2">
    <source>
        <dbReference type="ARBA" id="ARBA00001933"/>
    </source>
</evidence>
<comment type="cofactor">
    <cofactor evidence="2 9">
        <name>pyridoxal 5'-phosphate</name>
        <dbReference type="ChEBI" id="CHEBI:597326"/>
    </cofactor>
</comment>